<evidence type="ECO:0000256" key="8">
    <source>
        <dbReference type="ARBA" id="ARBA00023098"/>
    </source>
</evidence>
<comment type="pathway">
    <text evidence="1">Lipid metabolism; fatty acid beta-oxidation.</text>
</comment>
<sequence length="259" mass="26825">MAIAGSGAIACGLAAVAATQGHVAVFARSEGSCDKAGAKVRALCERMGASVNGNVVISRDPAVLEGATFVIEAIAEDPAAKAELFRRLGDHLADDAVLATTTSSLPIGELALASGRPDRFVGLHVFNPVPKMDLIELAFPDAATEVTRGRARALCVALGKTAVEVPDTPGFVVNRLLFPFLFDAVRLMERTGLDAEAVDTCMRLGAGHPMGPLALLDLVGLDVSAAIGRTIGADVPTRIQELIAEGALGRKTGRGFHSY</sequence>
<proteinExistence type="inferred from homology"/>
<evidence type="ECO:0000256" key="1">
    <source>
        <dbReference type="ARBA" id="ARBA00005005"/>
    </source>
</evidence>
<evidence type="ECO:0000259" key="12">
    <source>
        <dbReference type="Pfam" id="PF02737"/>
    </source>
</evidence>
<feature type="site" description="Important for catalytic activity" evidence="10">
    <location>
        <position position="124"/>
    </location>
</feature>
<comment type="similarity">
    <text evidence="3">Belongs to the 3-hydroxyacyl-CoA dehydrogenase family.</text>
</comment>
<comment type="caution">
    <text evidence="13">The sequence shown here is derived from an EMBL/GenBank/DDBJ whole genome shotgun (WGS) entry which is preliminary data.</text>
</comment>
<evidence type="ECO:0000256" key="3">
    <source>
        <dbReference type="ARBA" id="ARBA00009463"/>
    </source>
</evidence>
<evidence type="ECO:0000256" key="7">
    <source>
        <dbReference type="ARBA" id="ARBA00023027"/>
    </source>
</evidence>
<dbReference type="InterPro" id="IPR006180">
    <property type="entry name" value="3-OHacyl-CoA_DH_CS"/>
</dbReference>
<dbReference type="Gene3D" id="1.10.1040.10">
    <property type="entry name" value="N-(1-d-carboxylethyl)-l-norvaline Dehydrogenase, domain 2"/>
    <property type="match status" value="1"/>
</dbReference>
<accession>A0A9X3MW91</accession>
<dbReference type="InterPro" id="IPR006176">
    <property type="entry name" value="3-OHacyl-CoA_DH_NAD-bd"/>
</dbReference>
<keyword evidence="14" id="KW-1185">Reference proteome</keyword>
<dbReference type="InterPro" id="IPR006108">
    <property type="entry name" value="3HC_DH_C"/>
</dbReference>
<dbReference type="InterPro" id="IPR013328">
    <property type="entry name" value="6PGD_dom2"/>
</dbReference>
<keyword evidence="6" id="KW-0560">Oxidoreductase</keyword>
<protein>
    <recommendedName>
        <fullName evidence="4">3-hydroxyacyl-CoA dehydrogenase</fullName>
        <ecNumber evidence="4">1.1.1.35</ecNumber>
    </recommendedName>
</protein>
<dbReference type="AlphaFoldDB" id="A0A9X3MW91"/>
<dbReference type="EC" id="1.1.1.35" evidence="4"/>
<dbReference type="GO" id="GO:0003857">
    <property type="term" value="F:(3S)-3-hydroxyacyl-CoA dehydrogenase (NAD+) activity"/>
    <property type="evidence" value="ECO:0007669"/>
    <property type="project" value="UniProtKB-EC"/>
</dbReference>
<dbReference type="GO" id="GO:0006635">
    <property type="term" value="P:fatty acid beta-oxidation"/>
    <property type="evidence" value="ECO:0007669"/>
    <property type="project" value="TreeGrafter"/>
</dbReference>
<organism evidence="13 14">
    <name type="scientific">Solirubrobacter ginsenosidimutans</name>
    <dbReference type="NCBI Taxonomy" id="490573"/>
    <lineage>
        <taxon>Bacteria</taxon>
        <taxon>Bacillati</taxon>
        <taxon>Actinomycetota</taxon>
        <taxon>Thermoleophilia</taxon>
        <taxon>Solirubrobacterales</taxon>
        <taxon>Solirubrobacteraceae</taxon>
        <taxon>Solirubrobacter</taxon>
    </lineage>
</organism>
<feature type="domain" description="3-hydroxyacyl-CoA dehydrogenase NAD binding" evidence="12">
    <location>
        <begin position="2"/>
        <end position="167"/>
    </location>
</feature>
<dbReference type="Gene3D" id="3.40.50.720">
    <property type="entry name" value="NAD(P)-binding Rossmann-like Domain"/>
    <property type="match status" value="1"/>
</dbReference>
<comment type="pathway">
    <text evidence="2">Lipid metabolism; butanoate metabolism.</text>
</comment>
<evidence type="ECO:0000256" key="4">
    <source>
        <dbReference type="ARBA" id="ARBA00013000"/>
    </source>
</evidence>
<comment type="catalytic activity">
    <reaction evidence="9">
        <text>a (3S)-3-hydroxyacyl-CoA + NAD(+) = a 3-oxoacyl-CoA + NADH + H(+)</text>
        <dbReference type="Rhea" id="RHEA:22432"/>
        <dbReference type="ChEBI" id="CHEBI:15378"/>
        <dbReference type="ChEBI" id="CHEBI:57318"/>
        <dbReference type="ChEBI" id="CHEBI:57540"/>
        <dbReference type="ChEBI" id="CHEBI:57945"/>
        <dbReference type="ChEBI" id="CHEBI:90726"/>
        <dbReference type="EC" id="1.1.1.35"/>
    </reaction>
</comment>
<dbReference type="Proteomes" id="UP001149140">
    <property type="component" value="Unassembled WGS sequence"/>
</dbReference>
<evidence type="ECO:0000256" key="10">
    <source>
        <dbReference type="PIRSR" id="PIRSR000105-1"/>
    </source>
</evidence>
<evidence type="ECO:0000313" key="13">
    <source>
        <dbReference type="EMBL" id="MDA0163839.1"/>
    </source>
</evidence>
<dbReference type="InterPro" id="IPR052242">
    <property type="entry name" value="Mito_3-hydroxyacyl-CoA_DH"/>
</dbReference>
<dbReference type="EMBL" id="JAPDOD010000028">
    <property type="protein sequence ID" value="MDA0163839.1"/>
    <property type="molecule type" value="Genomic_DNA"/>
</dbReference>
<dbReference type="Pfam" id="PF02737">
    <property type="entry name" value="3HCDH_N"/>
    <property type="match status" value="1"/>
</dbReference>
<evidence type="ECO:0000256" key="2">
    <source>
        <dbReference type="ARBA" id="ARBA00005086"/>
    </source>
</evidence>
<evidence type="ECO:0000313" key="14">
    <source>
        <dbReference type="Proteomes" id="UP001149140"/>
    </source>
</evidence>
<keyword evidence="5" id="KW-0276">Fatty acid metabolism</keyword>
<dbReference type="GO" id="GO:0070403">
    <property type="term" value="F:NAD+ binding"/>
    <property type="evidence" value="ECO:0007669"/>
    <property type="project" value="InterPro"/>
</dbReference>
<dbReference type="SUPFAM" id="SSF48179">
    <property type="entry name" value="6-phosphogluconate dehydrogenase C-terminal domain-like"/>
    <property type="match status" value="1"/>
</dbReference>
<keyword evidence="7" id="KW-0520">NAD</keyword>
<evidence type="ECO:0000256" key="6">
    <source>
        <dbReference type="ARBA" id="ARBA00023002"/>
    </source>
</evidence>
<dbReference type="InterPro" id="IPR022694">
    <property type="entry name" value="3-OHacyl-CoA_DH"/>
</dbReference>
<evidence type="ECO:0000256" key="5">
    <source>
        <dbReference type="ARBA" id="ARBA00022832"/>
    </source>
</evidence>
<dbReference type="PIRSF" id="PIRSF000105">
    <property type="entry name" value="HCDH"/>
    <property type="match status" value="1"/>
</dbReference>
<gene>
    <name evidence="13" type="ORF">OM076_26450</name>
</gene>
<feature type="domain" description="3-hydroxyacyl-CoA dehydrogenase C-terminal" evidence="11">
    <location>
        <begin position="170"/>
        <end position="259"/>
    </location>
</feature>
<evidence type="ECO:0000259" key="11">
    <source>
        <dbReference type="Pfam" id="PF00725"/>
    </source>
</evidence>
<reference evidence="13" key="1">
    <citation type="submission" date="2022-10" db="EMBL/GenBank/DDBJ databases">
        <title>The WGS of Solirubrobacter ginsenosidimutans DSM 21036.</title>
        <authorList>
            <person name="Jiang Z."/>
        </authorList>
    </citation>
    <scope>NUCLEOTIDE SEQUENCE</scope>
    <source>
        <strain evidence="13">DSM 21036</strain>
    </source>
</reference>
<name>A0A9X3MW91_9ACTN</name>
<dbReference type="Pfam" id="PF00725">
    <property type="entry name" value="3HCDH"/>
    <property type="match status" value="1"/>
</dbReference>
<dbReference type="PANTHER" id="PTHR43561">
    <property type="match status" value="1"/>
</dbReference>
<dbReference type="InterPro" id="IPR036291">
    <property type="entry name" value="NAD(P)-bd_dom_sf"/>
</dbReference>
<dbReference type="PROSITE" id="PS00067">
    <property type="entry name" value="3HCDH"/>
    <property type="match status" value="1"/>
</dbReference>
<keyword evidence="8" id="KW-0443">Lipid metabolism</keyword>
<dbReference type="PANTHER" id="PTHR43561:SF3">
    <property type="entry name" value="HYDROXYACYL-COENZYME A DEHYDROGENASE, MITOCHONDRIAL"/>
    <property type="match status" value="1"/>
</dbReference>
<evidence type="ECO:0000256" key="9">
    <source>
        <dbReference type="ARBA" id="ARBA00049556"/>
    </source>
</evidence>
<dbReference type="InterPro" id="IPR008927">
    <property type="entry name" value="6-PGluconate_DH-like_C_sf"/>
</dbReference>
<dbReference type="SUPFAM" id="SSF51735">
    <property type="entry name" value="NAD(P)-binding Rossmann-fold domains"/>
    <property type="match status" value="1"/>
</dbReference>